<sequence>MHILCICAIEDPLFRIARFYLCLPIVTIAKAFMAQGVKPPLGFCNEFLHVAVFYGREIAKMKLRHDGEEHYLASVGIEKLQGCSKQSVEDGLVLEVYRNQYPFFHWVALFFGYSICSKDERYELMAG</sequence>
<accession>A0A423QB31</accession>
<protein>
    <submittedName>
        <fullName evidence="1">Uncharacterized protein</fullName>
    </submittedName>
</protein>
<name>A0A423QB31_9GAMM</name>
<evidence type="ECO:0000313" key="1">
    <source>
        <dbReference type="EMBL" id="ROO37790.1"/>
    </source>
</evidence>
<gene>
    <name evidence="1" type="ORF">SAHL_00275</name>
</gene>
<dbReference type="Proteomes" id="UP000285123">
    <property type="component" value="Unassembled WGS sequence"/>
</dbReference>
<evidence type="ECO:0000313" key="2">
    <source>
        <dbReference type="Proteomes" id="UP000285123"/>
    </source>
</evidence>
<comment type="caution">
    <text evidence="1">The sequence shown here is derived from an EMBL/GenBank/DDBJ whole genome shotgun (WGS) entry which is preliminary data.</text>
</comment>
<reference evidence="1 2" key="1">
    <citation type="submission" date="2013-10" db="EMBL/GenBank/DDBJ databases">
        <title>Salinisphaera halophila YIM 95161 Genome Sequencing.</title>
        <authorList>
            <person name="Lai Q."/>
            <person name="Li C."/>
            <person name="Shao Z."/>
        </authorList>
    </citation>
    <scope>NUCLEOTIDE SEQUENCE [LARGE SCALE GENOMIC DNA]</scope>
    <source>
        <strain evidence="1 2">YIM 95161</strain>
    </source>
</reference>
<dbReference type="EMBL" id="AYKF01000001">
    <property type="protein sequence ID" value="ROO37790.1"/>
    <property type="molecule type" value="Genomic_DNA"/>
</dbReference>
<proteinExistence type="predicted"/>
<organism evidence="1 2">
    <name type="scientific">Salinisphaera orenii YIM 95161</name>
    <dbReference type="NCBI Taxonomy" id="1051139"/>
    <lineage>
        <taxon>Bacteria</taxon>
        <taxon>Pseudomonadati</taxon>
        <taxon>Pseudomonadota</taxon>
        <taxon>Gammaproteobacteria</taxon>
        <taxon>Salinisphaerales</taxon>
        <taxon>Salinisphaeraceae</taxon>
        <taxon>Salinisphaera</taxon>
    </lineage>
</organism>
<dbReference type="AlphaFoldDB" id="A0A423QB31"/>